<gene>
    <name evidence="7" type="primary">cuyA</name>
    <name evidence="7" type="ORF">H0A61_01610</name>
</gene>
<accession>A0A8A0RP05</accession>
<dbReference type="PIRSF" id="PIRSF006278">
    <property type="entry name" value="ACCD_DCysDesulf"/>
    <property type="match status" value="1"/>
</dbReference>
<dbReference type="AlphaFoldDB" id="A0A8A0RP05"/>
<evidence type="ECO:0000256" key="3">
    <source>
        <dbReference type="ARBA" id="ARBA00022898"/>
    </source>
</evidence>
<name>A0A8A0RP05_9FIRM</name>
<organism evidence="7 8">
    <name type="scientific">Koleobacter methoxysyntrophicus</name>
    <dbReference type="NCBI Taxonomy" id="2751313"/>
    <lineage>
        <taxon>Bacteria</taxon>
        <taxon>Bacillati</taxon>
        <taxon>Bacillota</taxon>
        <taxon>Clostridia</taxon>
        <taxon>Koleobacterales</taxon>
        <taxon>Koleobacteraceae</taxon>
        <taxon>Koleobacter</taxon>
    </lineage>
</organism>
<dbReference type="RefSeq" id="WP_206706609.1">
    <property type="nucleotide sequence ID" value="NZ_CP059066.1"/>
</dbReference>
<dbReference type="Proteomes" id="UP000662904">
    <property type="component" value="Chromosome"/>
</dbReference>
<evidence type="ECO:0000256" key="2">
    <source>
        <dbReference type="ARBA" id="ARBA00008639"/>
    </source>
</evidence>
<evidence type="ECO:0000313" key="7">
    <source>
        <dbReference type="EMBL" id="QSQ09249.1"/>
    </source>
</evidence>
<dbReference type="InterPro" id="IPR027278">
    <property type="entry name" value="ACCD_DCysDesulf"/>
</dbReference>
<evidence type="ECO:0000256" key="4">
    <source>
        <dbReference type="PIRSR" id="PIRSR006278-1"/>
    </source>
</evidence>
<dbReference type="EMBL" id="CP059066">
    <property type="protein sequence ID" value="QSQ09249.1"/>
    <property type="molecule type" value="Genomic_DNA"/>
</dbReference>
<evidence type="ECO:0000259" key="6">
    <source>
        <dbReference type="Pfam" id="PF00291"/>
    </source>
</evidence>
<protein>
    <submittedName>
        <fullName evidence="7">L-cysteate sulfo-lyase</fullName>
        <ecNumber evidence="7">4.4.1.25</ecNumber>
    </submittedName>
</protein>
<comment type="cofactor">
    <cofactor evidence="1">
        <name>pyridoxal 5'-phosphate</name>
        <dbReference type="ChEBI" id="CHEBI:597326"/>
    </cofactor>
</comment>
<dbReference type="PANTHER" id="PTHR43780">
    <property type="entry name" value="1-AMINOCYCLOPROPANE-1-CARBOXYLATE DEAMINASE-RELATED"/>
    <property type="match status" value="1"/>
</dbReference>
<sequence>MFENYPKANLAFLPTPLEKIERFSSEVGDINIYMKRDDNTGLAMGGNKARKLEFLMGDAKSKGADTILTTGGPQSNHARMTAAAARRLGMEPILVLKGREPAVRQGNLLLDDLLGADVRFVDTKDYGEIHGKMGKIASQLESRGRKPYIIPLGGSTPLGALGYVEAFLEIMNQADEMGINVDYIVNAVGSGGTHAGLLVGAYLSGKDVEIVGISVDAEKGVFQNDIARIATECSRLLNNDREFKPEDIIVFDEYVGEGYGIVNNETVEAITLMARTEGIILGPVYTGKAMSGLIDLIKKGYFKQGSNVVFIHTGGTPALFDKLVK</sequence>
<keyword evidence="7" id="KW-0456">Lyase</keyword>
<proteinExistence type="inferred from homology"/>
<dbReference type="GO" id="GO:1901605">
    <property type="term" value="P:alpha-amino acid metabolic process"/>
    <property type="evidence" value="ECO:0007669"/>
    <property type="project" value="UniProtKB-ARBA"/>
</dbReference>
<dbReference type="Pfam" id="PF00291">
    <property type="entry name" value="PALP"/>
    <property type="match status" value="1"/>
</dbReference>
<keyword evidence="8" id="KW-1185">Reference proteome</keyword>
<dbReference type="KEGG" id="kme:H0A61_01610"/>
<dbReference type="SUPFAM" id="SSF53686">
    <property type="entry name" value="Tryptophan synthase beta subunit-like PLP-dependent enzymes"/>
    <property type="match status" value="1"/>
</dbReference>
<dbReference type="InterPro" id="IPR036052">
    <property type="entry name" value="TrpB-like_PALP_sf"/>
</dbReference>
<dbReference type="Gene3D" id="3.40.50.1100">
    <property type="match status" value="2"/>
</dbReference>
<dbReference type="GO" id="GO:0019148">
    <property type="term" value="F:D-cysteine desulfhydrase activity"/>
    <property type="evidence" value="ECO:0007669"/>
    <property type="project" value="TreeGrafter"/>
</dbReference>
<evidence type="ECO:0000313" key="8">
    <source>
        <dbReference type="Proteomes" id="UP000662904"/>
    </source>
</evidence>
<dbReference type="GO" id="GO:0034011">
    <property type="term" value="F:L-cysteate sulfo-lyase activity"/>
    <property type="evidence" value="ECO:0007669"/>
    <property type="project" value="UniProtKB-EC"/>
</dbReference>
<evidence type="ECO:0000256" key="5">
    <source>
        <dbReference type="PIRSR" id="PIRSR006278-2"/>
    </source>
</evidence>
<reference evidence="7" key="1">
    <citation type="submission" date="2020-07" db="EMBL/GenBank/DDBJ databases">
        <title>Koleobacter methoxysyntrophicus gen. nov., sp. nov., a novel anaerobic bacterium isolated from deep subsurface oil field and proposal of Koleobacterales ord. nov. in the phylum Firmicutes.</title>
        <authorList>
            <person name="Sakamoto S."/>
            <person name="Tamaki H."/>
        </authorList>
    </citation>
    <scope>NUCLEOTIDE SEQUENCE</scope>
    <source>
        <strain evidence="7">NRmbB1</strain>
    </source>
</reference>
<feature type="modified residue" description="N6-(pyridoxal phosphate)lysine" evidence="5">
    <location>
        <position position="48"/>
    </location>
</feature>
<dbReference type="EC" id="4.4.1.25" evidence="7"/>
<dbReference type="InterPro" id="IPR005966">
    <property type="entry name" value="D-Cys_desShydrase"/>
</dbReference>
<comment type="similarity">
    <text evidence="2">Belongs to the ACC deaminase/D-cysteine desulfhydrase family.</text>
</comment>
<evidence type="ECO:0000256" key="1">
    <source>
        <dbReference type="ARBA" id="ARBA00001933"/>
    </source>
</evidence>
<dbReference type="NCBIfam" id="TIGR01275">
    <property type="entry name" value="ACC_deam_rel"/>
    <property type="match status" value="1"/>
</dbReference>
<feature type="active site" description="Nucleophile" evidence="4">
    <location>
        <position position="75"/>
    </location>
</feature>
<dbReference type="PANTHER" id="PTHR43780:SF2">
    <property type="entry name" value="1-AMINOCYCLOPROPANE-1-CARBOXYLATE DEAMINASE-RELATED"/>
    <property type="match status" value="1"/>
</dbReference>
<keyword evidence="3 5" id="KW-0663">Pyridoxal phosphate</keyword>
<dbReference type="InterPro" id="IPR001926">
    <property type="entry name" value="TrpB-like_PALP"/>
</dbReference>
<feature type="domain" description="Tryptophan synthase beta chain-like PALP" evidence="6">
    <location>
        <begin position="11"/>
        <end position="314"/>
    </location>
</feature>